<dbReference type="Proteomes" id="UP000017836">
    <property type="component" value="Unassembled WGS sequence"/>
</dbReference>
<keyword evidence="2" id="KW-1185">Reference proteome</keyword>
<reference evidence="2" key="1">
    <citation type="journal article" date="2013" name="Science">
        <title>The Amborella genome and the evolution of flowering plants.</title>
        <authorList>
            <consortium name="Amborella Genome Project"/>
        </authorList>
    </citation>
    <scope>NUCLEOTIDE SEQUENCE [LARGE SCALE GENOMIC DNA]</scope>
</reference>
<organism evidence="1 2">
    <name type="scientific">Amborella trichopoda</name>
    <dbReference type="NCBI Taxonomy" id="13333"/>
    <lineage>
        <taxon>Eukaryota</taxon>
        <taxon>Viridiplantae</taxon>
        <taxon>Streptophyta</taxon>
        <taxon>Embryophyta</taxon>
        <taxon>Tracheophyta</taxon>
        <taxon>Spermatophyta</taxon>
        <taxon>Magnoliopsida</taxon>
        <taxon>Amborellales</taxon>
        <taxon>Amborellaceae</taxon>
        <taxon>Amborella</taxon>
    </lineage>
</organism>
<dbReference type="EMBL" id="KI392510">
    <property type="protein sequence ID" value="ERN15144.1"/>
    <property type="molecule type" value="Genomic_DNA"/>
</dbReference>
<accession>U5CYA7</accession>
<name>U5CYA7_AMBTC</name>
<sequence length="84" mass="9111">MATQQQRPVFPSVEIPPHLARLVEDSFDLDLALQFPAAGHGDIPVSDNVPARGKRHRAPMCTMRVAYASGSHVTTRVLFVGAGF</sequence>
<gene>
    <name evidence="1" type="ORF">AMTR_s00056p00124860</name>
</gene>
<proteinExistence type="predicted"/>
<evidence type="ECO:0000313" key="1">
    <source>
        <dbReference type="EMBL" id="ERN15144.1"/>
    </source>
</evidence>
<dbReference type="HOGENOM" id="CLU_2530492_0_0_1"/>
<dbReference type="Gramene" id="ERN15144">
    <property type="protein sequence ID" value="ERN15144"/>
    <property type="gene ID" value="AMTR_s00056p00124860"/>
</dbReference>
<dbReference type="AlphaFoldDB" id="U5CYA7"/>
<evidence type="ECO:0000313" key="2">
    <source>
        <dbReference type="Proteomes" id="UP000017836"/>
    </source>
</evidence>
<protein>
    <submittedName>
        <fullName evidence="1">Uncharacterized protein</fullName>
    </submittedName>
</protein>